<organism evidence="2 3">
    <name type="scientific">Nocardioides pocheonensis</name>
    <dbReference type="NCBI Taxonomy" id="661485"/>
    <lineage>
        <taxon>Bacteria</taxon>
        <taxon>Bacillati</taxon>
        <taxon>Actinomycetota</taxon>
        <taxon>Actinomycetes</taxon>
        <taxon>Propionibacteriales</taxon>
        <taxon>Nocardioidaceae</taxon>
        <taxon>Nocardioides</taxon>
    </lineage>
</organism>
<keyword evidence="3" id="KW-1185">Reference proteome</keyword>
<evidence type="ECO:0000313" key="3">
    <source>
        <dbReference type="Proteomes" id="UP000279994"/>
    </source>
</evidence>
<evidence type="ECO:0000259" key="1">
    <source>
        <dbReference type="Pfam" id="PF00903"/>
    </source>
</evidence>
<proteinExistence type="predicted"/>
<dbReference type="InterPro" id="IPR029068">
    <property type="entry name" value="Glyas_Bleomycin-R_OHBP_Dase"/>
</dbReference>
<dbReference type="Gene3D" id="3.10.180.10">
    <property type="entry name" value="2,3-Dihydroxybiphenyl 1,2-Dioxygenase, domain 1"/>
    <property type="match status" value="1"/>
</dbReference>
<dbReference type="EMBL" id="RJSF01000046">
    <property type="protein sequence ID" value="RNM12069.1"/>
    <property type="molecule type" value="Genomic_DNA"/>
</dbReference>
<dbReference type="Pfam" id="PF00903">
    <property type="entry name" value="Glyoxalase"/>
    <property type="match status" value="1"/>
</dbReference>
<reference evidence="2 3" key="1">
    <citation type="submission" date="2018-11" db="EMBL/GenBank/DDBJ databases">
        <authorList>
            <person name="Li F."/>
        </authorList>
    </citation>
    <scope>NUCLEOTIDE SEQUENCE [LARGE SCALE GENOMIC DNA]</scope>
    <source>
        <strain evidence="2 3">Gsoil 818</strain>
    </source>
</reference>
<dbReference type="InterPro" id="IPR004360">
    <property type="entry name" value="Glyas_Fos-R_dOase_dom"/>
</dbReference>
<name>A0A3N0GHZ7_9ACTN</name>
<comment type="caution">
    <text evidence="2">The sequence shown here is derived from an EMBL/GenBank/DDBJ whole genome shotgun (WGS) entry which is preliminary data.</text>
</comment>
<feature type="domain" description="Glyoxalase/fosfomycin resistance/dioxygenase" evidence="1">
    <location>
        <begin position="47"/>
        <end position="149"/>
    </location>
</feature>
<accession>A0A3N0GHZ7</accession>
<dbReference type="AlphaFoldDB" id="A0A3N0GHZ7"/>
<gene>
    <name evidence="2" type="ORF">EFL26_19825</name>
</gene>
<sequence length="154" mass="16737">MYICAGCALWAARRASGLNITVPLRVWLERLRAQGRGSDARSAIPILPSADLAATEAHYSKLGFDVAGRYDGYLVMHDGPVELHFSQTPPGEQSVSLTPGTCFVHVRDAVAYWKKLREADVLGVSAPEEQAYGLVEFVVTDPLGNRVRFGSPAH</sequence>
<protein>
    <recommendedName>
        <fullName evidence="1">Glyoxalase/fosfomycin resistance/dioxygenase domain-containing protein</fullName>
    </recommendedName>
</protein>
<evidence type="ECO:0000313" key="2">
    <source>
        <dbReference type="EMBL" id="RNM12069.1"/>
    </source>
</evidence>
<dbReference type="SUPFAM" id="SSF54593">
    <property type="entry name" value="Glyoxalase/Bleomycin resistance protein/Dihydroxybiphenyl dioxygenase"/>
    <property type="match status" value="1"/>
</dbReference>
<dbReference type="RefSeq" id="WP_123224649.1">
    <property type="nucleotide sequence ID" value="NZ_RJSF01000046.1"/>
</dbReference>
<dbReference type="Proteomes" id="UP000279994">
    <property type="component" value="Unassembled WGS sequence"/>
</dbReference>